<evidence type="ECO:0008006" key="4">
    <source>
        <dbReference type="Google" id="ProtNLM"/>
    </source>
</evidence>
<feature type="transmembrane region" description="Helical" evidence="1">
    <location>
        <begin position="29"/>
        <end position="49"/>
    </location>
</feature>
<gene>
    <name evidence="2" type="ORF">Pla108_16080</name>
</gene>
<keyword evidence="3" id="KW-1185">Reference proteome</keyword>
<organism evidence="2 3">
    <name type="scientific">Botrimarina colliarenosi</name>
    <dbReference type="NCBI Taxonomy" id="2528001"/>
    <lineage>
        <taxon>Bacteria</taxon>
        <taxon>Pseudomonadati</taxon>
        <taxon>Planctomycetota</taxon>
        <taxon>Planctomycetia</taxon>
        <taxon>Pirellulales</taxon>
        <taxon>Lacipirellulaceae</taxon>
        <taxon>Botrimarina</taxon>
    </lineage>
</organism>
<comment type="caution">
    <text evidence="2">The sequence shown here is derived from an EMBL/GenBank/DDBJ whole genome shotgun (WGS) entry which is preliminary data.</text>
</comment>
<keyword evidence="1" id="KW-0812">Transmembrane</keyword>
<sequence>MNDPHQKAAQPGCATTNRVEGYVQRHPEASILACVAGGALIGIGLTAFLTSSSTPPRRSATDLAGHLGRRVLDSIDSVTKSGLATVRDTIHRG</sequence>
<name>A0A5C6ANH1_9BACT</name>
<dbReference type="Proteomes" id="UP000317421">
    <property type="component" value="Unassembled WGS sequence"/>
</dbReference>
<accession>A0A5C6ANH1</accession>
<evidence type="ECO:0000313" key="2">
    <source>
        <dbReference type="EMBL" id="TWU00656.1"/>
    </source>
</evidence>
<dbReference type="AlphaFoldDB" id="A0A5C6ANH1"/>
<reference evidence="2 3" key="1">
    <citation type="submission" date="2019-02" db="EMBL/GenBank/DDBJ databases">
        <title>Deep-cultivation of Planctomycetes and their phenomic and genomic characterization uncovers novel biology.</title>
        <authorList>
            <person name="Wiegand S."/>
            <person name="Jogler M."/>
            <person name="Boedeker C."/>
            <person name="Pinto D."/>
            <person name="Vollmers J."/>
            <person name="Rivas-Marin E."/>
            <person name="Kohn T."/>
            <person name="Peeters S.H."/>
            <person name="Heuer A."/>
            <person name="Rast P."/>
            <person name="Oberbeckmann S."/>
            <person name="Bunk B."/>
            <person name="Jeske O."/>
            <person name="Meyerdierks A."/>
            <person name="Storesund J.E."/>
            <person name="Kallscheuer N."/>
            <person name="Luecker S."/>
            <person name="Lage O.M."/>
            <person name="Pohl T."/>
            <person name="Merkel B.J."/>
            <person name="Hornburger P."/>
            <person name="Mueller R.-W."/>
            <person name="Bruemmer F."/>
            <person name="Labrenz M."/>
            <person name="Spormann A.M."/>
            <person name="Op Den Camp H."/>
            <person name="Overmann J."/>
            <person name="Amann R."/>
            <person name="Jetten M.S.M."/>
            <person name="Mascher T."/>
            <person name="Medema M.H."/>
            <person name="Devos D.P."/>
            <person name="Kaster A.-K."/>
            <person name="Ovreas L."/>
            <person name="Rohde M."/>
            <person name="Galperin M.Y."/>
            <person name="Jogler C."/>
        </authorList>
    </citation>
    <scope>NUCLEOTIDE SEQUENCE [LARGE SCALE GENOMIC DNA]</scope>
    <source>
        <strain evidence="2 3">Pla108</strain>
    </source>
</reference>
<protein>
    <recommendedName>
        <fullName evidence="4">YtxH-like protein</fullName>
    </recommendedName>
</protein>
<dbReference type="EMBL" id="SJPR01000001">
    <property type="protein sequence ID" value="TWU00656.1"/>
    <property type="molecule type" value="Genomic_DNA"/>
</dbReference>
<proteinExistence type="predicted"/>
<dbReference type="RefSeq" id="WP_146444304.1">
    <property type="nucleotide sequence ID" value="NZ_SJPR01000001.1"/>
</dbReference>
<evidence type="ECO:0000256" key="1">
    <source>
        <dbReference type="SAM" id="Phobius"/>
    </source>
</evidence>
<keyword evidence="1" id="KW-0472">Membrane</keyword>
<evidence type="ECO:0000313" key="3">
    <source>
        <dbReference type="Proteomes" id="UP000317421"/>
    </source>
</evidence>
<keyword evidence="1" id="KW-1133">Transmembrane helix</keyword>